<sequence>MASAARDLRYRQSVDGSLARELDWAVRERELRHAGEAPRRRERETERIRAIPRVELRQRQHVSLFSVFGSILVMGMAVLVLVGHIQLTVLSSDTVALKEELEELESQNVILTAQYERMFDLTTVREAAEAAGMSKPSSSQICYLDISGGDSAVVYQKEEDSVFDRVLAALNHGVYSVVEYFQ</sequence>
<feature type="transmembrane region" description="Helical" evidence="2">
    <location>
        <begin position="62"/>
        <end position="85"/>
    </location>
</feature>
<proteinExistence type="predicted"/>
<dbReference type="Proteomes" id="UP000679848">
    <property type="component" value="Chromosome"/>
</dbReference>
<evidence type="ECO:0000313" key="4">
    <source>
        <dbReference type="Proteomes" id="UP000679848"/>
    </source>
</evidence>
<gene>
    <name evidence="3" type="ORF">MM59RIKEN_04160</name>
</gene>
<dbReference type="RefSeq" id="WP_213542591.1">
    <property type="nucleotide sequence ID" value="NZ_AP023420.1"/>
</dbReference>
<evidence type="ECO:0000313" key="3">
    <source>
        <dbReference type="EMBL" id="BCK83097.1"/>
    </source>
</evidence>
<feature type="coiled-coil region" evidence="1">
    <location>
        <begin position="87"/>
        <end position="121"/>
    </location>
</feature>
<evidence type="ECO:0000256" key="1">
    <source>
        <dbReference type="SAM" id="Coils"/>
    </source>
</evidence>
<keyword evidence="1" id="KW-0175">Coiled coil</keyword>
<reference evidence="3" key="1">
    <citation type="submission" date="2020-09" db="EMBL/GenBank/DDBJ databases">
        <title>New species isolated from human feces.</title>
        <authorList>
            <person name="Kitahara M."/>
            <person name="Shigeno Y."/>
            <person name="Shime M."/>
            <person name="Matsumoto Y."/>
            <person name="Nakamura S."/>
            <person name="Motooka D."/>
            <person name="Fukuoka S."/>
            <person name="Nishikawa H."/>
            <person name="Benno Y."/>
        </authorList>
    </citation>
    <scope>NUCLEOTIDE SEQUENCE</scope>
    <source>
        <strain evidence="3">MM59</strain>
    </source>
</reference>
<keyword evidence="4" id="KW-1185">Reference proteome</keyword>
<dbReference type="AlphaFoldDB" id="A0A810QA17"/>
<organism evidence="3 4">
    <name type="scientific">Pusillibacter faecalis</name>
    <dbReference type="NCBI Taxonomy" id="2714358"/>
    <lineage>
        <taxon>Bacteria</taxon>
        <taxon>Bacillati</taxon>
        <taxon>Bacillota</taxon>
        <taxon>Clostridia</taxon>
        <taxon>Eubacteriales</taxon>
        <taxon>Oscillospiraceae</taxon>
        <taxon>Pusillibacter</taxon>
    </lineage>
</organism>
<accession>A0A810QA17</accession>
<evidence type="ECO:0000256" key="2">
    <source>
        <dbReference type="SAM" id="Phobius"/>
    </source>
</evidence>
<protein>
    <recommendedName>
        <fullName evidence="5">Cell division protein FtsL</fullName>
    </recommendedName>
</protein>
<evidence type="ECO:0008006" key="5">
    <source>
        <dbReference type="Google" id="ProtNLM"/>
    </source>
</evidence>
<name>A0A810QA17_9FIRM</name>
<keyword evidence="2" id="KW-0812">Transmembrane</keyword>
<keyword evidence="2" id="KW-0472">Membrane</keyword>
<dbReference type="EMBL" id="AP023420">
    <property type="protein sequence ID" value="BCK83097.1"/>
    <property type="molecule type" value="Genomic_DNA"/>
</dbReference>
<dbReference type="KEGG" id="pfaa:MM59RIKEN_04160"/>
<keyword evidence="2" id="KW-1133">Transmembrane helix</keyword>